<dbReference type="Proteomes" id="UP001501671">
    <property type="component" value="Unassembled WGS sequence"/>
</dbReference>
<keyword evidence="7 9" id="KW-0012">Acyltransferase</keyword>
<evidence type="ECO:0000256" key="2">
    <source>
        <dbReference type="ARBA" id="ARBA00001089"/>
    </source>
</evidence>
<dbReference type="Gene3D" id="3.60.20.40">
    <property type="match status" value="1"/>
</dbReference>
<proteinExistence type="inferred from homology"/>
<evidence type="ECO:0000256" key="4">
    <source>
        <dbReference type="ARBA" id="ARBA00022679"/>
    </source>
</evidence>
<dbReference type="Pfam" id="PF01019">
    <property type="entry name" value="G_glu_transpept"/>
    <property type="match status" value="1"/>
</dbReference>
<feature type="chain" id="PRO_5047164306" description="Glutathione hydrolase proenzyme" evidence="11">
    <location>
        <begin position="31"/>
        <end position="592"/>
    </location>
</feature>
<dbReference type="EC" id="3.4.19.13" evidence="9"/>
<keyword evidence="9" id="KW-0317">Glutathione biosynthesis</keyword>
<feature type="signal peptide" evidence="11">
    <location>
        <begin position="1"/>
        <end position="30"/>
    </location>
</feature>
<evidence type="ECO:0000256" key="6">
    <source>
        <dbReference type="ARBA" id="ARBA00023145"/>
    </source>
</evidence>
<comment type="catalytic activity">
    <reaction evidence="2 9">
        <text>glutathione + H2O = L-cysteinylglycine + L-glutamate</text>
        <dbReference type="Rhea" id="RHEA:28807"/>
        <dbReference type="ChEBI" id="CHEBI:15377"/>
        <dbReference type="ChEBI" id="CHEBI:29985"/>
        <dbReference type="ChEBI" id="CHEBI:57925"/>
        <dbReference type="ChEBI" id="CHEBI:61694"/>
        <dbReference type="EC" id="3.4.19.13"/>
    </reaction>
</comment>
<dbReference type="PROSITE" id="PS00462">
    <property type="entry name" value="G_GLU_TRANSPEPTIDASE"/>
    <property type="match status" value="1"/>
</dbReference>
<keyword evidence="5 9" id="KW-0378">Hydrolase</keyword>
<dbReference type="InterPro" id="IPR055262">
    <property type="entry name" value="GGT_CS"/>
</dbReference>
<evidence type="ECO:0000256" key="8">
    <source>
        <dbReference type="ARBA" id="ARBA00047417"/>
    </source>
</evidence>
<sequence>MRNPCRTRGRAATLACAALLAAVMARPASADGPDANPEIDTGRVERQALYARRHMAVTANPQATRAAEGVLDAGGSAVDAAIAAQMMLALTEPQSSGLGGGAFMIVYSARDDAVAVIDGRETAPAAAGGARFLRGGRPMPFPDAVDSGLSVGVPGVLRALELAHRKYGRLPWASLLQPAIDAAERGFPVSPRLARQIAGNQRLARNAAARAYFYRADGRPRAAGERLRNPALADTLRRIARGGADAFYRGPIAADIAAAVAHATPPGDMTAADLAGYRAIERPALCRPYRSYTVCGVPPPSSGGIAVQQMLTLMSHTPIRRLAPESAAAVHYFSEAGRLAYADRDRYVADPAFVDVPTDALLDPAYLARRAALIAPDRSMGHAEPGEPAPGLRQAYGADDTPELPSTTHLSIVDDDGNAVAMTSTIEQEFGSKLFVRGFLLNNELTDFALSPADDQGRPVANRVEAGKRPRSAMAPTIVLRAPGAGPRLRLLAGSPGGSAIPNYVAKMLVATLDWGLDVQSAADLPNMGSRNHATELERGTPLETLAPALQALGHRISVQPFPSGVHAIEVLGNGLLRAGVDPRRDGAAAGR</sequence>
<dbReference type="PRINTS" id="PR01210">
    <property type="entry name" value="GGTRANSPTASE"/>
</dbReference>
<accession>A0ABP8GT60</accession>
<evidence type="ECO:0000256" key="9">
    <source>
        <dbReference type="RuleBase" id="RU368036"/>
    </source>
</evidence>
<dbReference type="NCBIfam" id="TIGR00066">
    <property type="entry name" value="g_glut_trans"/>
    <property type="match status" value="1"/>
</dbReference>
<comment type="similarity">
    <text evidence="3 9">Belongs to the gamma-glutamyltransferase family.</text>
</comment>
<dbReference type="InterPro" id="IPR000101">
    <property type="entry name" value="GGT_peptidase"/>
</dbReference>
<keyword evidence="13" id="KW-1185">Reference proteome</keyword>
<keyword evidence="6 9" id="KW-0865">Zymogen</keyword>
<evidence type="ECO:0000256" key="7">
    <source>
        <dbReference type="ARBA" id="ARBA00023315"/>
    </source>
</evidence>
<protein>
    <recommendedName>
        <fullName evidence="9">Glutathione hydrolase proenzyme</fullName>
        <ecNumber evidence="9">2.3.2.2</ecNumber>
        <ecNumber evidence="9">3.4.19.13</ecNumber>
    </recommendedName>
    <component>
        <recommendedName>
            <fullName evidence="9">Glutathione hydrolase large chain</fullName>
        </recommendedName>
    </component>
    <component>
        <recommendedName>
            <fullName evidence="9">Glutathione hydrolase small chain</fullName>
        </recommendedName>
    </component>
</protein>
<dbReference type="PANTHER" id="PTHR43199:SF1">
    <property type="entry name" value="GLUTATHIONE HYDROLASE PROENZYME"/>
    <property type="match status" value="1"/>
</dbReference>
<comment type="caution">
    <text evidence="12">The sequence shown here is derived from an EMBL/GenBank/DDBJ whole genome shotgun (WGS) entry which is preliminary data.</text>
</comment>
<comment type="PTM">
    <text evidence="9">Cleaved by autocatalysis into a large and a small subunit.</text>
</comment>
<feature type="region of interest" description="Disordered" evidence="10">
    <location>
        <begin position="378"/>
        <end position="408"/>
    </location>
</feature>
<reference evidence="13" key="1">
    <citation type="journal article" date="2019" name="Int. J. Syst. Evol. Microbiol.">
        <title>The Global Catalogue of Microorganisms (GCM) 10K type strain sequencing project: providing services to taxonomists for standard genome sequencing and annotation.</title>
        <authorList>
            <consortium name="The Broad Institute Genomics Platform"/>
            <consortium name="The Broad Institute Genome Sequencing Center for Infectious Disease"/>
            <person name="Wu L."/>
            <person name="Ma J."/>
        </authorList>
    </citation>
    <scope>NUCLEOTIDE SEQUENCE [LARGE SCALE GENOMIC DNA]</scope>
    <source>
        <strain evidence="13">JCM 17666</strain>
    </source>
</reference>
<dbReference type="EMBL" id="BAABFO010000006">
    <property type="protein sequence ID" value="GAA4329300.1"/>
    <property type="molecule type" value="Genomic_DNA"/>
</dbReference>
<keyword evidence="11" id="KW-0732">Signal</keyword>
<comment type="catalytic activity">
    <reaction evidence="8 9">
        <text>an N-terminal (5-L-glutamyl)-[peptide] + an alpha-amino acid = 5-L-glutamyl amino acid + an N-terminal L-alpha-aminoacyl-[peptide]</text>
        <dbReference type="Rhea" id="RHEA:23904"/>
        <dbReference type="Rhea" id="RHEA-COMP:9780"/>
        <dbReference type="Rhea" id="RHEA-COMP:9795"/>
        <dbReference type="ChEBI" id="CHEBI:77644"/>
        <dbReference type="ChEBI" id="CHEBI:78597"/>
        <dbReference type="ChEBI" id="CHEBI:78599"/>
        <dbReference type="ChEBI" id="CHEBI:78608"/>
        <dbReference type="EC" id="2.3.2.2"/>
    </reaction>
</comment>
<evidence type="ECO:0000256" key="1">
    <source>
        <dbReference type="ARBA" id="ARBA00001049"/>
    </source>
</evidence>
<dbReference type="InterPro" id="IPR029055">
    <property type="entry name" value="Ntn_hydrolases_N"/>
</dbReference>
<evidence type="ECO:0000256" key="5">
    <source>
        <dbReference type="ARBA" id="ARBA00022801"/>
    </source>
</evidence>
<comment type="pathway">
    <text evidence="9">Sulfur metabolism; glutathione metabolism.</text>
</comment>
<evidence type="ECO:0000256" key="3">
    <source>
        <dbReference type="ARBA" id="ARBA00009381"/>
    </source>
</evidence>
<organism evidence="12 13">
    <name type="scientific">Pigmentiphaga soli</name>
    <dbReference type="NCBI Taxonomy" id="1007095"/>
    <lineage>
        <taxon>Bacteria</taxon>
        <taxon>Pseudomonadati</taxon>
        <taxon>Pseudomonadota</taxon>
        <taxon>Betaproteobacteria</taxon>
        <taxon>Burkholderiales</taxon>
        <taxon>Alcaligenaceae</taxon>
        <taxon>Pigmentiphaga</taxon>
    </lineage>
</organism>
<comment type="subunit">
    <text evidence="9">This enzyme consists of two polypeptide chains, which are synthesized in precursor form from a single polypeptide.</text>
</comment>
<keyword evidence="4 9" id="KW-0808">Transferase</keyword>
<gene>
    <name evidence="12" type="primary">ggt_3</name>
    <name evidence="12" type="ORF">GCM10023144_15920</name>
</gene>
<evidence type="ECO:0000313" key="13">
    <source>
        <dbReference type="Proteomes" id="UP001501671"/>
    </source>
</evidence>
<comment type="catalytic activity">
    <reaction evidence="1 9">
        <text>an S-substituted glutathione + H2O = an S-substituted L-cysteinylglycine + L-glutamate</text>
        <dbReference type="Rhea" id="RHEA:59468"/>
        <dbReference type="ChEBI" id="CHEBI:15377"/>
        <dbReference type="ChEBI" id="CHEBI:29985"/>
        <dbReference type="ChEBI" id="CHEBI:90779"/>
        <dbReference type="ChEBI" id="CHEBI:143103"/>
        <dbReference type="EC" id="3.4.19.13"/>
    </reaction>
</comment>
<dbReference type="InterPro" id="IPR043138">
    <property type="entry name" value="GGT_lsub"/>
</dbReference>
<dbReference type="InterPro" id="IPR043137">
    <property type="entry name" value="GGT_ssub_C"/>
</dbReference>
<dbReference type="SUPFAM" id="SSF56235">
    <property type="entry name" value="N-terminal nucleophile aminohydrolases (Ntn hydrolases)"/>
    <property type="match status" value="1"/>
</dbReference>
<evidence type="ECO:0000313" key="12">
    <source>
        <dbReference type="EMBL" id="GAA4329300.1"/>
    </source>
</evidence>
<dbReference type="RefSeq" id="WP_425570214.1">
    <property type="nucleotide sequence ID" value="NZ_BAABFO010000006.1"/>
</dbReference>
<name>A0ABP8GT60_9BURK</name>
<evidence type="ECO:0000256" key="11">
    <source>
        <dbReference type="SAM" id="SignalP"/>
    </source>
</evidence>
<dbReference type="InterPro" id="IPR051792">
    <property type="entry name" value="GGT_bact"/>
</dbReference>
<dbReference type="EC" id="2.3.2.2" evidence="9"/>
<dbReference type="PANTHER" id="PTHR43199">
    <property type="entry name" value="GLUTATHIONE HYDROLASE"/>
    <property type="match status" value="1"/>
</dbReference>
<dbReference type="Gene3D" id="1.10.246.130">
    <property type="match status" value="1"/>
</dbReference>
<evidence type="ECO:0000256" key="10">
    <source>
        <dbReference type="SAM" id="MobiDB-lite"/>
    </source>
</evidence>